<dbReference type="Pfam" id="PF18962">
    <property type="entry name" value="Por_Secre_tail"/>
    <property type="match status" value="1"/>
</dbReference>
<dbReference type="AlphaFoldDB" id="A0A5M6CL37"/>
<accession>A0A5M6CL37</accession>
<evidence type="ECO:0000313" key="4">
    <source>
        <dbReference type="Proteomes" id="UP000325141"/>
    </source>
</evidence>
<dbReference type="EMBL" id="VWSG01000003">
    <property type="protein sequence ID" value="KAA5535783.1"/>
    <property type="molecule type" value="Genomic_DNA"/>
</dbReference>
<name>A0A5M6CL37_9FLAO</name>
<gene>
    <name evidence="3" type="ORF">F0460_04915</name>
</gene>
<protein>
    <submittedName>
        <fullName evidence="3">T9SS type A sorting domain-containing protein</fullName>
    </submittedName>
</protein>
<comment type="caution">
    <text evidence="3">The sequence shown here is derived from an EMBL/GenBank/DDBJ whole genome shotgun (WGS) entry which is preliminary data.</text>
</comment>
<evidence type="ECO:0000256" key="1">
    <source>
        <dbReference type="ARBA" id="ARBA00022729"/>
    </source>
</evidence>
<evidence type="ECO:0000313" key="3">
    <source>
        <dbReference type="EMBL" id="KAA5535783.1"/>
    </source>
</evidence>
<proteinExistence type="predicted"/>
<keyword evidence="1" id="KW-0732">Signal</keyword>
<dbReference type="NCBIfam" id="TIGR04183">
    <property type="entry name" value="Por_Secre_tail"/>
    <property type="match status" value="1"/>
</dbReference>
<sequence>MFVLMIMKNICLFAITVLFAVISYGQNYNLGFENWSGNTTFTSLSASSTGLNCHTYLIQNAETVFMAGSVPDNQIIDAWSARVHGIMRTTDAYSGTYAAIISMWYHGSKGVMALGSTEYTYTKIPKVKLNSKIYGVSGFYKYQVDSFVANDTLKKNSLLHIVTYQNVAGIAQKLTHDSLTYTKSDIYQPFSLSVNYPNTSVVPDSVSIWFESKGYGSGGTSCELAHFLTLDELQFHFTPLSTAKDLLKANFKIFPNPANEIINITYQDNFEIKGIRLLDISGKVVKMYKTTNRQLDVSGVSSGIYLLIIHTDKGSIHEKIWIR</sequence>
<dbReference type="InterPro" id="IPR026444">
    <property type="entry name" value="Secre_tail"/>
</dbReference>
<reference evidence="3 4" key="1">
    <citation type="submission" date="2019-09" db="EMBL/GenBank/DDBJ databases">
        <title>Genome sequence and assembly of Flavobacterium sp.</title>
        <authorList>
            <person name="Chhetri G."/>
        </authorList>
    </citation>
    <scope>NUCLEOTIDE SEQUENCE [LARGE SCALE GENOMIC DNA]</scope>
    <source>
        <strain evidence="3 4">SNL9</strain>
    </source>
</reference>
<dbReference type="Proteomes" id="UP000325141">
    <property type="component" value="Unassembled WGS sequence"/>
</dbReference>
<feature type="domain" description="Secretion system C-terminal sorting" evidence="2">
    <location>
        <begin position="253"/>
        <end position="322"/>
    </location>
</feature>
<evidence type="ECO:0000259" key="2">
    <source>
        <dbReference type="Pfam" id="PF18962"/>
    </source>
</evidence>
<organism evidence="3 4">
    <name type="scientific">Paenimyroides baculatum</name>
    <dbReference type="NCBI Taxonomy" id="2608000"/>
    <lineage>
        <taxon>Bacteria</taxon>
        <taxon>Pseudomonadati</taxon>
        <taxon>Bacteroidota</taxon>
        <taxon>Flavobacteriia</taxon>
        <taxon>Flavobacteriales</taxon>
        <taxon>Flavobacteriaceae</taxon>
        <taxon>Paenimyroides</taxon>
    </lineage>
</organism>
<keyword evidence="4" id="KW-1185">Reference proteome</keyword>